<name>A0A0L6UFZ3_9BASI</name>
<dbReference type="VEuPathDB" id="FungiDB:VP01_637g11"/>
<reference evidence="1 2" key="1">
    <citation type="submission" date="2015-08" db="EMBL/GenBank/DDBJ databases">
        <title>Next Generation Sequencing and Analysis of the Genome of Puccinia sorghi L Schw, the Causal Agent of Maize Common Rust.</title>
        <authorList>
            <person name="Rochi L."/>
            <person name="Burguener G."/>
            <person name="Darino M."/>
            <person name="Turjanski A."/>
            <person name="Kreff E."/>
            <person name="Dieguez M.J."/>
            <person name="Sacco F."/>
        </authorList>
    </citation>
    <scope>NUCLEOTIDE SEQUENCE [LARGE SCALE GENOMIC DNA]</scope>
    <source>
        <strain evidence="1 2">RO10H11247</strain>
    </source>
</reference>
<keyword evidence="2" id="KW-1185">Reference proteome</keyword>
<accession>A0A0L6UFZ3</accession>
<dbReference type="OrthoDB" id="2507066at2759"/>
<protein>
    <submittedName>
        <fullName evidence="1">Uncharacterized protein</fullName>
    </submittedName>
</protein>
<evidence type="ECO:0000313" key="2">
    <source>
        <dbReference type="Proteomes" id="UP000037035"/>
    </source>
</evidence>
<comment type="caution">
    <text evidence="1">The sequence shown here is derived from an EMBL/GenBank/DDBJ whole genome shotgun (WGS) entry which is preliminary data.</text>
</comment>
<dbReference type="EMBL" id="LAVV01011696">
    <property type="protein sequence ID" value="KNZ47458.1"/>
    <property type="molecule type" value="Genomic_DNA"/>
</dbReference>
<dbReference type="AlphaFoldDB" id="A0A0L6UFZ3"/>
<sequence>MNEKKQKFCETLFWNESQNSNNHPCTFKLKKKELEACVMFFHVGCGNPAPIFQVICCCGQGGEARLAIMFVEETRKGGKKCIEDFTKHKILNKNDCMDVLDITEVCLRTAYSIKNMLGYVPLSLINPH</sequence>
<gene>
    <name evidence="1" type="ORF">VP01_637g11</name>
</gene>
<organism evidence="1 2">
    <name type="scientific">Puccinia sorghi</name>
    <dbReference type="NCBI Taxonomy" id="27349"/>
    <lineage>
        <taxon>Eukaryota</taxon>
        <taxon>Fungi</taxon>
        <taxon>Dikarya</taxon>
        <taxon>Basidiomycota</taxon>
        <taxon>Pucciniomycotina</taxon>
        <taxon>Pucciniomycetes</taxon>
        <taxon>Pucciniales</taxon>
        <taxon>Pucciniaceae</taxon>
        <taxon>Puccinia</taxon>
    </lineage>
</organism>
<proteinExistence type="predicted"/>
<dbReference type="Proteomes" id="UP000037035">
    <property type="component" value="Unassembled WGS sequence"/>
</dbReference>
<evidence type="ECO:0000313" key="1">
    <source>
        <dbReference type="EMBL" id="KNZ47458.1"/>
    </source>
</evidence>